<organism evidence="4">
    <name type="scientific">marine sediment metagenome</name>
    <dbReference type="NCBI Taxonomy" id="412755"/>
    <lineage>
        <taxon>unclassified sequences</taxon>
        <taxon>metagenomes</taxon>
        <taxon>ecological metagenomes</taxon>
    </lineage>
</organism>
<comment type="subcellular location">
    <subcellularLocation>
        <location evidence="1">Membrane</location>
    </subcellularLocation>
</comment>
<dbReference type="NCBIfam" id="TIGR00466">
    <property type="entry name" value="kdsB"/>
    <property type="match status" value="1"/>
</dbReference>
<dbReference type="SUPFAM" id="SSF53448">
    <property type="entry name" value="Nucleotide-diphospho-sugar transferases"/>
    <property type="match status" value="1"/>
</dbReference>
<name>A0A0F9SNI7_9ZZZZ</name>
<dbReference type="GO" id="GO:0008690">
    <property type="term" value="F:3-deoxy-manno-octulosonate cytidylyltransferase activity"/>
    <property type="evidence" value="ECO:0007669"/>
    <property type="project" value="InterPro"/>
</dbReference>
<evidence type="ECO:0000256" key="2">
    <source>
        <dbReference type="ARBA" id="ARBA00022679"/>
    </source>
</evidence>
<evidence type="ECO:0000256" key="1">
    <source>
        <dbReference type="ARBA" id="ARBA00004370"/>
    </source>
</evidence>
<dbReference type="GO" id="GO:0044281">
    <property type="term" value="P:small molecule metabolic process"/>
    <property type="evidence" value="ECO:0007669"/>
    <property type="project" value="UniProtKB-ARBA"/>
</dbReference>
<dbReference type="PANTHER" id="PTHR42866:SF2">
    <property type="entry name" value="3-DEOXY-MANNO-OCTULOSONATE CYTIDYLYLTRANSFERASE, MITOCHONDRIAL"/>
    <property type="match status" value="1"/>
</dbReference>
<dbReference type="HAMAP" id="MF_00057">
    <property type="entry name" value="KdsB"/>
    <property type="match status" value="1"/>
</dbReference>
<dbReference type="PANTHER" id="PTHR42866">
    <property type="entry name" value="3-DEOXY-MANNO-OCTULOSONATE CYTIDYLYLTRANSFERASE"/>
    <property type="match status" value="1"/>
</dbReference>
<accession>A0A0F9SNI7</accession>
<dbReference type="GO" id="GO:1901137">
    <property type="term" value="P:carbohydrate derivative biosynthetic process"/>
    <property type="evidence" value="ECO:0007669"/>
    <property type="project" value="UniProtKB-ARBA"/>
</dbReference>
<gene>
    <name evidence="4" type="ORF">LCGC14_0753210</name>
</gene>
<dbReference type="EMBL" id="LAZR01001826">
    <property type="protein sequence ID" value="KKN38471.1"/>
    <property type="molecule type" value="Genomic_DNA"/>
</dbReference>
<dbReference type="InterPro" id="IPR029044">
    <property type="entry name" value="Nucleotide-diphossugar_trans"/>
</dbReference>
<dbReference type="GO" id="GO:0016020">
    <property type="term" value="C:membrane"/>
    <property type="evidence" value="ECO:0007669"/>
    <property type="project" value="UniProtKB-SubCell"/>
</dbReference>
<evidence type="ECO:0000256" key="3">
    <source>
        <dbReference type="ARBA" id="ARBA00022695"/>
    </source>
</evidence>
<dbReference type="CDD" id="cd02517">
    <property type="entry name" value="CMP-KDO-Synthetase"/>
    <property type="match status" value="1"/>
</dbReference>
<dbReference type="Pfam" id="PF02348">
    <property type="entry name" value="CTP_transf_3"/>
    <property type="match status" value="1"/>
</dbReference>
<keyword evidence="2" id="KW-0808">Transferase</keyword>
<dbReference type="FunFam" id="3.90.550.10:FF:000011">
    <property type="entry name" value="3-deoxy-manno-octulosonate cytidylyltransferase"/>
    <property type="match status" value="1"/>
</dbReference>
<dbReference type="NCBIfam" id="NF003952">
    <property type="entry name" value="PRK05450.1-5"/>
    <property type="match status" value="1"/>
</dbReference>
<dbReference type="GO" id="GO:0005829">
    <property type="term" value="C:cytosol"/>
    <property type="evidence" value="ECO:0007669"/>
    <property type="project" value="TreeGrafter"/>
</dbReference>
<evidence type="ECO:0000313" key="4">
    <source>
        <dbReference type="EMBL" id="KKN38471.1"/>
    </source>
</evidence>
<proteinExistence type="inferred from homology"/>
<dbReference type="NCBIfam" id="NF009905">
    <property type="entry name" value="PRK13368.1"/>
    <property type="match status" value="1"/>
</dbReference>
<keyword evidence="3" id="KW-0548">Nucleotidyltransferase</keyword>
<dbReference type="Gene3D" id="3.90.550.10">
    <property type="entry name" value="Spore Coat Polysaccharide Biosynthesis Protein SpsA, Chain A"/>
    <property type="match status" value="1"/>
</dbReference>
<dbReference type="InterPro" id="IPR004528">
    <property type="entry name" value="KdsB"/>
</dbReference>
<dbReference type="InterPro" id="IPR003329">
    <property type="entry name" value="Cytidylyl_trans"/>
</dbReference>
<sequence>MGFKIIIPARFGSSRLPGKPLLDIAGKPMIQHVFERASESDATDIIIATDDDRIAKAAEKFGADVCYTSDTHRSGTDRLAEVVQKRNFSEEDIIINVQGDEPCLPALLINQVAADLAQFKQADMASLFSRIKQEKQVFDPNVVKVVMDYQGYALYFSRAPIPWMRDHFDQSSALPPELPHYRHIGLYGYRAGFLKQYAQLSPCLLETEESLEQLRVLFHGKKIHMSEALINAGHGVDTEADLVEVRRLLTQ</sequence>
<protein>
    <recommendedName>
        <fullName evidence="5">3-deoxy-manno-octulosonate cytidylyltransferase</fullName>
    </recommendedName>
</protein>
<dbReference type="AlphaFoldDB" id="A0A0F9SNI7"/>
<comment type="caution">
    <text evidence="4">The sequence shown here is derived from an EMBL/GenBank/DDBJ whole genome shotgun (WGS) entry which is preliminary data.</text>
</comment>
<evidence type="ECO:0008006" key="5">
    <source>
        <dbReference type="Google" id="ProtNLM"/>
    </source>
</evidence>
<reference evidence="4" key="1">
    <citation type="journal article" date="2015" name="Nature">
        <title>Complex archaea that bridge the gap between prokaryotes and eukaryotes.</title>
        <authorList>
            <person name="Spang A."/>
            <person name="Saw J.H."/>
            <person name="Jorgensen S.L."/>
            <person name="Zaremba-Niedzwiedzka K."/>
            <person name="Martijn J."/>
            <person name="Lind A.E."/>
            <person name="van Eijk R."/>
            <person name="Schleper C."/>
            <person name="Guy L."/>
            <person name="Ettema T.J."/>
        </authorList>
    </citation>
    <scope>NUCLEOTIDE SEQUENCE</scope>
</reference>
<dbReference type="NCBIfam" id="NF003950">
    <property type="entry name" value="PRK05450.1-3"/>
    <property type="match status" value="1"/>
</dbReference>